<reference evidence="4 5" key="1">
    <citation type="submission" date="2024-09" db="EMBL/GenBank/DDBJ databases">
        <authorList>
            <person name="Sun Q."/>
            <person name="Mori K."/>
        </authorList>
    </citation>
    <scope>NUCLEOTIDE SEQUENCE [LARGE SCALE GENOMIC DNA]</scope>
    <source>
        <strain evidence="4 5">JCM 14321</strain>
    </source>
</reference>
<evidence type="ECO:0000256" key="1">
    <source>
        <dbReference type="SAM" id="MobiDB-lite"/>
    </source>
</evidence>
<dbReference type="RefSeq" id="WP_157424849.1">
    <property type="nucleotide sequence ID" value="NZ_BAAANI010000007.1"/>
</dbReference>
<feature type="transmembrane region" description="Helical" evidence="2">
    <location>
        <begin position="285"/>
        <end position="303"/>
    </location>
</feature>
<dbReference type="Proteomes" id="UP001589667">
    <property type="component" value="Unassembled WGS sequence"/>
</dbReference>
<keyword evidence="4" id="KW-0012">Acyltransferase</keyword>
<dbReference type="EC" id="2.3.1.-" evidence="4"/>
<keyword evidence="2" id="KW-1133">Transmembrane helix</keyword>
<feature type="transmembrane region" description="Helical" evidence="2">
    <location>
        <begin position="167"/>
        <end position="186"/>
    </location>
</feature>
<proteinExistence type="predicted"/>
<evidence type="ECO:0000259" key="3">
    <source>
        <dbReference type="Pfam" id="PF01757"/>
    </source>
</evidence>
<feature type="transmembrane region" description="Helical" evidence="2">
    <location>
        <begin position="221"/>
        <end position="240"/>
    </location>
</feature>
<organism evidence="4 5">
    <name type="scientific">Agromyces lapidis</name>
    <dbReference type="NCBI Taxonomy" id="279574"/>
    <lineage>
        <taxon>Bacteria</taxon>
        <taxon>Bacillati</taxon>
        <taxon>Actinomycetota</taxon>
        <taxon>Actinomycetes</taxon>
        <taxon>Micrococcales</taxon>
        <taxon>Microbacteriaceae</taxon>
        <taxon>Agromyces</taxon>
    </lineage>
</organism>
<evidence type="ECO:0000256" key="2">
    <source>
        <dbReference type="SAM" id="Phobius"/>
    </source>
</evidence>
<dbReference type="GO" id="GO:0016746">
    <property type="term" value="F:acyltransferase activity"/>
    <property type="evidence" value="ECO:0007669"/>
    <property type="project" value="UniProtKB-KW"/>
</dbReference>
<feature type="transmembrane region" description="Helical" evidence="2">
    <location>
        <begin position="50"/>
        <end position="69"/>
    </location>
</feature>
<feature type="transmembrane region" description="Helical" evidence="2">
    <location>
        <begin position="363"/>
        <end position="382"/>
    </location>
</feature>
<keyword evidence="2" id="KW-0812">Transmembrane</keyword>
<keyword evidence="2" id="KW-0472">Membrane</keyword>
<feature type="transmembrane region" description="Helical" evidence="2">
    <location>
        <begin position="198"/>
        <end position="215"/>
    </location>
</feature>
<feature type="transmembrane region" description="Helical" evidence="2">
    <location>
        <begin position="252"/>
        <end position="273"/>
    </location>
</feature>
<feature type="transmembrane region" description="Helical" evidence="2">
    <location>
        <begin position="132"/>
        <end position="155"/>
    </location>
</feature>
<sequence length="450" mass="47814">MTAEPRSTPSTPEPASAPAPVADATTARTGDGGSPRAAASRDLVVDLARVACILLVVVIHLLMIGVGYAPDGSLVVSRPLEAQPWFAAATWFGQIMPLFFAVGGFTALAAWRSLRRRGGDATAFVRGRVLRLAGPALPLFVFFSVVLGAATLIGVDPALLDTVATGTGSPLWFLAAFLIAQCAVPWMSQLHERAPRATLVVLAASAVAIDALRITTDVAEIGLANLFFIWLFVQQLGFWYSDGWFRRRRVVTLVGIAAAAYLVIWPLVAAGWYSPDMLVNLNPPTVPLALLGIAQISLMSALHRPLSALMRRRPAQAVVHLVGSRAMTVYLWHLPVIIIVEGLSLLIPGAAPEPGSAGWWASRPLALIVVLGIVFAIAPLLVRFERLPTAIPEGFRAPSPAATAAAAVLAIVPPFLVMQWFLDLPIALVGTALLVAVLLLLRPRRGALRA</sequence>
<evidence type="ECO:0000313" key="5">
    <source>
        <dbReference type="Proteomes" id="UP001589667"/>
    </source>
</evidence>
<protein>
    <submittedName>
        <fullName evidence="4">Acyltransferase</fullName>
        <ecNumber evidence="4">2.3.1.-</ecNumber>
    </submittedName>
</protein>
<feature type="transmembrane region" description="Helical" evidence="2">
    <location>
        <begin position="89"/>
        <end position="111"/>
    </location>
</feature>
<name>A0ABV5SP57_9MICO</name>
<comment type="caution">
    <text evidence="4">The sequence shown here is derived from an EMBL/GenBank/DDBJ whole genome shotgun (WGS) entry which is preliminary data.</text>
</comment>
<feature type="transmembrane region" description="Helical" evidence="2">
    <location>
        <begin position="422"/>
        <end position="441"/>
    </location>
</feature>
<keyword evidence="5" id="KW-1185">Reference proteome</keyword>
<accession>A0ABV5SP57</accession>
<feature type="transmembrane region" description="Helical" evidence="2">
    <location>
        <begin position="330"/>
        <end position="351"/>
    </location>
</feature>
<dbReference type="Pfam" id="PF01757">
    <property type="entry name" value="Acyl_transf_3"/>
    <property type="match status" value="1"/>
</dbReference>
<evidence type="ECO:0000313" key="4">
    <source>
        <dbReference type="EMBL" id="MFB9642109.1"/>
    </source>
</evidence>
<dbReference type="InterPro" id="IPR002656">
    <property type="entry name" value="Acyl_transf_3_dom"/>
</dbReference>
<feature type="compositionally biased region" description="Low complexity" evidence="1">
    <location>
        <begin position="1"/>
        <end position="10"/>
    </location>
</feature>
<feature type="compositionally biased region" description="Low complexity" evidence="1">
    <location>
        <begin position="18"/>
        <end position="29"/>
    </location>
</feature>
<keyword evidence="4" id="KW-0808">Transferase</keyword>
<gene>
    <name evidence="4" type="ORF">ACFFQV_07375</name>
</gene>
<feature type="domain" description="Acyltransferase 3" evidence="3">
    <location>
        <begin position="45"/>
        <end position="377"/>
    </location>
</feature>
<dbReference type="EMBL" id="JBHMBL010000001">
    <property type="protein sequence ID" value="MFB9642109.1"/>
    <property type="molecule type" value="Genomic_DNA"/>
</dbReference>
<feature type="region of interest" description="Disordered" evidence="1">
    <location>
        <begin position="1"/>
        <end position="36"/>
    </location>
</feature>
<feature type="transmembrane region" description="Helical" evidence="2">
    <location>
        <begin position="394"/>
        <end position="416"/>
    </location>
</feature>